<evidence type="ECO:0000313" key="1">
    <source>
        <dbReference type="EMBL" id="XBO71775.1"/>
    </source>
</evidence>
<dbReference type="InterPro" id="IPR021974">
    <property type="entry name" value="DUF3581"/>
</dbReference>
<gene>
    <name evidence="1" type="ORF">NFG58_03395</name>
</gene>
<sequence length="238" mass="26671">MFLDDYHSCVDDRIVISADQASRFAKCIAGDFNPIHTPGARRFCVPGDLLFALVLKRFGLSPHMNFRFLAMVGADRALSFREEGDRVIRVLDDDGKCYLEVERRGEATFDESVVEAFTRCYVAFSGKNFPHYMKPLMEDCGVMFNPKRPLVIYDSMGFSLTRLDALEPALRLLDSRLEVIGKRGDVHLEFAIDAAGESIGHGGKKLVVSGLCPYDAEAMDDIVDQFYQLKRDHAGTPC</sequence>
<protein>
    <submittedName>
        <fullName evidence="1">DUF3581 domain-containing protein</fullName>
    </submittedName>
</protein>
<reference evidence="1" key="1">
    <citation type="submission" date="2022-06" db="EMBL/GenBank/DDBJ databases">
        <title>A novel DMS-producing enzyme.</title>
        <authorList>
            <person name="Zhang Y."/>
        </authorList>
    </citation>
    <scope>NUCLEOTIDE SEQUENCE</scope>
    <source>
        <strain evidence="1">RT37</strain>
    </source>
</reference>
<dbReference type="RefSeq" id="WP_222568215.1">
    <property type="nucleotide sequence ID" value="NZ_CP098827.1"/>
</dbReference>
<proteinExistence type="predicted"/>
<dbReference type="Pfam" id="PF12119">
    <property type="entry name" value="DUF3581"/>
    <property type="match status" value="1"/>
</dbReference>
<dbReference type="AlphaFoldDB" id="A0AAU7KJU3"/>
<name>A0AAU7KJU3_9GAMM</name>
<accession>A0AAU7KJU3</accession>
<dbReference type="EMBL" id="CP098827">
    <property type="protein sequence ID" value="XBO71775.1"/>
    <property type="molecule type" value="Genomic_DNA"/>
</dbReference>
<organism evidence="1">
    <name type="scientific">Halomonas sp. RT37</name>
    <dbReference type="NCBI Taxonomy" id="2950872"/>
    <lineage>
        <taxon>Bacteria</taxon>
        <taxon>Pseudomonadati</taxon>
        <taxon>Pseudomonadota</taxon>
        <taxon>Gammaproteobacteria</taxon>
        <taxon>Oceanospirillales</taxon>
        <taxon>Halomonadaceae</taxon>
        <taxon>Halomonas</taxon>
    </lineage>
</organism>